<comment type="caution">
    <text evidence="2">The sequence shown here is derived from an EMBL/GenBank/DDBJ whole genome shotgun (WGS) entry which is preliminary data.</text>
</comment>
<feature type="chain" id="PRO_5038362834" evidence="1">
    <location>
        <begin position="32"/>
        <end position="349"/>
    </location>
</feature>
<accession>A0A9E2W2F5</accession>
<keyword evidence="3" id="KW-1185">Reference proteome</keyword>
<evidence type="ECO:0000313" key="2">
    <source>
        <dbReference type="EMBL" id="MBV4357270.1"/>
    </source>
</evidence>
<dbReference type="InterPro" id="IPR007433">
    <property type="entry name" value="DUF481"/>
</dbReference>
<gene>
    <name evidence="2" type="ORF">KTO63_08945</name>
</gene>
<dbReference type="Pfam" id="PF04338">
    <property type="entry name" value="DUF481"/>
    <property type="match status" value="1"/>
</dbReference>
<evidence type="ECO:0000256" key="1">
    <source>
        <dbReference type="SAM" id="SignalP"/>
    </source>
</evidence>
<feature type="signal peptide" evidence="1">
    <location>
        <begin position="1"/>
        <end position="31"/>
    </location>
</feature>
<sequence>MPRFSITCSTGAAMKWFLAIACCSFSLVVFGQHDSLILKNGDVIVGEIKTLDKGVVTIETDYSKNDFTIEWSGIKEIYSKTRFLITLTDGRRINGNMRTTDGGTKVIISDADTVRAETTLSDIVYLKGVKSSFWSRVSASIDIGLGLTKANNLRQYSARTNLGYMADKWQATLFYSDLRSKQDSVTETKRTELGASFRYFLPHDWFLNASPDFLSNTEQALKLRFTGKLGGGKYLVHNNKTYVAAGAGLSFNNETFTNETPSRRSLEAYFGGEVNLFDVKDFSLLTNVYVYPSLTESGRWRTDFSLDTKYDLPLNFYIKLGGTLNYDNQPAITGKETDYVLNFSIGWEL</sequence>
<organism evidence="2 3">
    <name type="scientific">Pinibacter aurantiacus</name>
    <dbReference type="NCBI Taxonomy" id="2851599"/>
    <lineage>
        <taxon>Bacteria</taxon>
        <taxon>Pseudomonadati</taxon>
        <taxon>Bacteroidota</taxon>
        <taxon>Chitinophagia</taxon>
        <taxon>Chitinophagales</taxon>
        <taxon>Chitinophagaceae</taxon>
        <taxon>Pinibacter</taxon>
    </lineage>
</organism>
<name>A0A9E2W2F5_9BACT</name>
<proteinExistence type="predicted"/>
<evidence type="ECO:0000313" key="3">
    <source>
        <dbReference type="Proteomes" id="UP000812270"/>
    </source>
</evidence>
<dbReference type="AlphaFoldDB" id="A0A9E2W2F5"/>
<protein>
    <submittedName>
        <fullName evidence="2">DUF481 domain-containing protein</fullName>
    </submittedName>
</protein>
<dbReference type="Proteomes" id="UP000812270">
    <property type="component" value="Unassembled WGS sequence"/>
</dbReference>
<reference evidence="2" key="1">
    <citation type="submission" date="2021-06" db="EMBL/GenBank/DDBJ databases">
        <authorList>
            <person name="Huq M.A."/>
        </authorList>
    </citation>
    <scope>NUCLEOTIDE SEQUENCE</scope>
    <source>
        <strain evidence="2">MAH-26</strain>
    </source>
</reference>
<dbReference type="EMBL" id="JAHSPG010000004">
    <property type="protein sequence ID" value="MBV4357270.1"/>
    <property type="molecule type" value="Genomic_DNA"/>
</dbReference>
<dbReference type="RefSeq" id="WP_217790915.1">
    <property type="nucleotide sequence ID" value="NZ_JAHSPG010000004.1"/>
</dbReference>
<keyword evidence="1" id="KW-0732">Signal</keyword>